<dbReference type="Proteomes" id="UP000035680">
    <property type="component" value="Unassembled WGS sequence"/>
</dbReference>
<dbReference type="AlphaFoldDB" id="A0A0K0FGV8"/>
<keyword evidence="1" id="KW-1185">Reference proteome</keyword>
<sequence>MSKRLFDTINRYRSVRTKITRRDETTNVLESLIQEAPVFDISIFDNNLSEIEPKIETDNFKTSTPTDDFSKVDLFIAKLFAFKVKHNVSDDGIDELLLLINKHFYEAKSYPVSTDSCRNRLVNTSTVSYLHRMSKITNDNMLVFPSSEIAKNVILRNYHKLRKVKSEKRNDEVFKTIKLLMHFDGLRVSDSSSTSLVPVTYFLLDLNSKERYKLENSIPVVIAVGDKEPSIKDMAKYIEPIKMLYLVEFNEYFFLILLE</sequence>
<dbReference type="WBParaSite" id="SVE_0811500.1">
    <property type="protein sequence ID" value="SVE_0811500.1"/>
    <property type="gene ID" value="SVE_0811500"/>
</dbReference>
<accession>A0A0K0FGV8</accession>
<protein>
    <submittedName>
        <fullName evidence="2">DUF2726 domain-containing protein</fullName>
    </submittedName>
</protein>
<evidence type="ECO:0000313" key="2">
    <source>
        <dbReference type="WBParaSite" id="SVE_0811500.1"/>
    </source>
</evidence>
<proteinExistence type="predicted"/>
<reference evidence="1" key="1">
    <citation type="submission" date="2014-07" db="EMBL/GenBank/DDBJ databases">
        <authorList>
            <person name="Martin A.A"/>
            <person name="De Silva N."/>
        </authorList>
    </citation>
    <scope>NUCLEOTIDE SEQUENCE</scope>
</reference>
<organism evidence="1 2">
    <name type="scientific">Strongyloides venezuelensis</name>
    <name type="common">Threadworm</name>
    <dbReference type="NCBI Taxonomy" id="75913"/>
    <lineage>
        <taxon>Eukaryota</taxon>
        <taxon>Metazoa</taxon>
        <taxon>Ecdysozoa</taxon>
        <taxon>Nematoda</taxon>
        <taxon>Chromadorea</taxon>
        <taxon>Rhabditida</taxon>
        <taxon>Tylenchina</taxon>
        <taxon>Panagrolaimomorpha</taxon>
        <taxon>Strongyloidoidea</taxon>
        <taxon>Strongyloididae</taxon>
        <taxon>Strongyloides</taxon>
    </lineage>
</organism>
<name>A0A0K0FGV8_STRVS</name>
<reference evidence="2" key="2">
    <citation type="submission" date="2015-08" db="UniProtKB">
        <authorList>
            <consortium name="WormBaseParasite"/>
        </authorList>
    </citation>
    <scope>IDENTIFICATION</scope>
</reference>
<evidence type="ECO:0000313" key="1">
    <source>
        <dbReference type="Proteomes" id="UP000035680"/>
    </source>
</evidence>